<dbReference type="STRING" id="1322246.BN4_11342"/>
<reference evidence="2" key="2">
    <citation type="journal article" date="2013" name="Stand. Genomic Sci.">
        <title>Complete genome sequence of Desulfocapsa sulfexigens, a marine deltaproteobacterium specialized in disproportionating inorganic sulfur compounds.</title>
        <authorList>
            <person name="Finster K.W."/>
            <person name="Kjeldsen K.U."/>
            <person name="Kube M."/>
            <person name="Reinhardt R."/>
            <person name="Mussmann M."/>
            <person name="Amann R."/>
            <person name="Schreiber L."/>
        </authorList>
    </citation>
    <scope>NUCLEOTIDE SEQUENCE [LARGE SCALE GENOMIC DNA]</scope>
    <source>
        <strain evidence="2">DSM 10523 / SB164P1</strain>
    </source>
</reference>
<dbReference type="PATRIC" id="fig|879567.3.peg.1397"/>
<dbReference type="AlphaFoldDB" id="M1WPT8"/>
<dbReference type="InterPro" id="IPR036388">
    <property type="entry name" value="WH-like_DNA-bd_sf"/>
</dbReference>
<dbReference type="Proteomes" id="UP000011724">
    <property type="component" value="Chromosome"/>
</dbReference>
<organism evidence="1 2">
    <name type="scientific">Pseudodesulfovibrio piezophilus (strain DSM 21447 / JCM 15486 / C1TLV30)</name>
    <name type="common">Desulfovibrio piezophilus</name>
    <dbReference type="NCBI Taxonomy" id="1322246"/>
    <lineage>
        <taxon>Bacteria</taxon>
        <taxon>Pseudomonadati</taxon>
        <taxon>Thermodesulfobacteriota</taxon>
        <taxon>Desulfovibrionia</taxon>
        <taxon>Desulfovibrionales</taxon>
        <taxon>Desulfovibrionaceae</taxon>
    </lineage>
</organism>
<proteinExistence type="predicted"/>
<evidence type="ECO:0008006" key="3">
    <source>
        <dbReference type="Google" id="ProtNLM"/>
    </source>
</evidence>
<dbReference type="Gene3D" id="1.10.10.10">
    <property type="entry name" value="Winged helix-like DNA-binding domain superfamily/Winged helix DNA-binding domain"/>
    <property type="match status" value="1"/>
</dbReference>
<gene>
    <name evidence="1" type="ordered locus">BN4_11342</name>
</gene>
<dbReference type="EMBL" id="FO203427">
    <property type="protein sequence ID" value="CCH48579.1"/>
    <property type="molecule type" value="Genomic_DNA"/>
</dbReference>
<protein>
    <recommendedName>
        <fullName evidence="3">Filamentation induced by cAMP protein Fic</fullName>
    </recommendedName>
</protein>
<evidence type="ECO:0000313" key="1">
    <source>
        <dbReference type="EMBL" id="CCH48579.1"/>
    </source>
</evidence>
<dbReference type="eggNOG" id="COG3177">
    <property type="taxonomic scope" value="Bacteria"/>
</dbReference>
<dbReference type="HOGENOM" id="CLU_2989278_0_0_7"/>
<dbReference type="KEGG" id="dpi:BN4_11342"/>
<evidence type="ECO:0000313" key="2">
    <source>
        <dbReference type="Proteomes" id="UP000011724"/>
    </source>
</evidence>
<sequence length="57" mass="5937">MLNKVLDAGPDGFEGGFSNKKYNGMTKVSSAIATRDLKRLVDAGMLVQTGGEGVCGM</sequence>
<reference evidence="1 2" key="1">
    <citation type="journal article" date="2013" name="PLoS ONE">
        <title>The first genomic and proteomic characterization of a deep-sea sulfate reducer: insights into the piezophilic lifestyle of Desulfovibrio piezophilus.</title>
        <authorList>
            <person name="Pradel N."/>
            <person name="Ji B."/>
            <person name="Gimenez G."/>
            <person name="Talla E."/>
            <person name="Lenoble P."/>
            <person name="Garel M."/>
            <person name="Tamburini C."/>
            <person name="Fourquet P."/>
            <person name="Lebrun R."/>
            <person name="Bertin P."/>
            <person name="Denis Y."/>
            <person name="Pophillat M."/>
            <person name="Barbe V."/>
            <person name="Ollivier B."/>
            <person name="Dolla A."/>
        </authorList>
    </citation>
    <scope>NUCLEOTIDE SEQUENCE [LARGE SCALE GENOMIC DNA]</scope>
    <source>
        <strain evidence="2">DSM 10523 / SB164P1</strain>
    </source>
</reference>
<accession>M1WPT8</accession>
<name>M1WPT8_PSEP2</name>
<keyword evidence="2" id="KW-1185">Reference proteome</keyword>